<proteinExistence type="predicted"/>
<comment type="caution">
    <text evidence="1">The sequence shown here is derived from an EMBL/GenBank/DDBJ whole genome shotgun (WGS) entry which is preliminary data.</text>
</comment>
<evidence type="ECO:0000313" key="2">
    <source>
        <dbReference type="Proteomes" id="UP001501352"/>
    </source>
</evidence>
<reference evidence="1 2" key="1">
    <citation type="journal article" date="2019" name="Int. J. Syst. Evol. Microbiol.">
        <title>The Global Catalogue of Microorganisms (GCM) 10K type strain sequencing project: providing services to taxonomists for standard genome sequencing and annotation.</title>
        <authorList>
            <consortium name="The Broad Institute Genomics Platform"/>
            <consortium name="The Broad Institute Genome Sequencing Center for Infectious Disease"/>
            <person name="Wu L."/>
            <person name="Ma J."/>
        </authorList>
    </citation>
    <scope>NUCLEOTIDE SEQUENCE [LARGE SCALE GENOMIC DNA]</scope>
    <source>
        <strain evidence="1 2">JCM 12928</strain>
    </source>
</reference>
<organism evidence="1 2">
    <name type="scientific">Brevundimonas kwangchunensis</name>
    <dbReference type="NCBI Taxonomy" id="322163"/>
    <lineage>
        <taxon>Bacteria</taxon>
        <taxon>Pseudomonadati</taxon>
        <taxon>Pseudomonadota</taxon>
        <taxon>Alphaproteobacteria</taxon>
        <taxon>Caulobacterales</taxon>
        <taxon>Caulobacteraceae</taxon>
        <taxon>Brevundimonas</taxon>
    </lineage>
</organism>
<protein>
    <submittedName>
        <fullName evidence="1">Uncharacterized protein</fullName>
    </submittedName>
</protein>
<accession>A0ABN1GMP1</accession>
<sequence>MSLIPEALAEDLEGLARLSRRDASLWIDRLNVWDSRHELPPSRTLDLVALWIARGFDDDRLSFEVAGVLINEVYGAVVMTDHMRYRQLRSIRHLNQPPKRSLPADGEEPFWWRVYLAFDAGEFHRLPDEDPVEAHTRPLVRQLLGDT</sequence>
<name>A0ABN1GMP1_9CAUL</name>
<evidence type="ECO:0000313" key="1">
    <source>
        <dbReference type="EMBL" id="GAA0614736.1"/>
    </source>
</evidence>
<dbReference type="EMBL" id="BAAAGA010000001">
    <property type="protein sequence ID" value="GAA0614736.1"/>
    <property type="molecule type" value="Genomic_DNA"/>
</dbReference>
<gene>
    <name evidence="1" type="ORF">GCM10009422_07170</name>
</gene>
<dbReference type="RefSeq" id="WP_343790497.1">
    <property type="nucleotide sequence ID" value="NZ_BAAAGA010000001.1"/>
</dbReference>
<keyword evidence="2" id="KW-1185">Reference proteome</keyword>
<dbReference type="Proteomes" id="UP001501352">
    <property type="component" value="Unassembled WGS sequence"/>
</dbReference>